<name>G3Y8K6_ASPNA</name>
<reference evidence="8 9" key="1">
    <citation type="journal article" date="2011" name="Genome Res.">
        <title>Comparative genomics of citric-acid-producing Aspergillus niger ATCC 1015 versus enzyme-producing CBS 513.88.</title>
        <authorList>
            <person name="Andersen M.R."/>
            <person name="Salazar M.P."/>
            <person name="Schaap P.J."/>
            <person name="van de Vondervoort P.J."/>
            <person name="Culley D."/>
            <person name="Thykaer J."/>
            <person name="Frisvad J.C."/>
            <person name="Nielsen K.F."/>
            <person name="Albang R."/>
            <person name="Albermann K."/>
            <person name="Berka R.M."/>
            <person name="Braus G.H."/>
            <person name="Braus-Stromeyer S.A."/>
            <person name="Corrochano L.M."/>
            <person name="Dai Z."/>
            <person name="van Dijck P.W."/>
            <person name="Hofmann G."/>
            <person name="Lasure L.L."/>
            <person name="Magnuson J.K."/>
            <person name="Menke H."/>
            <person name="Meijer M."/>
            <person name="Meijer S.L."/>
            <person name="Nielsen J.B."/>
            <person name="Nielsen M.L."/>
            <person name="van Ooyen A.J."/>
            <person name="Pel H.J."/>
            <person name="Poulsen L."/>
            <person name="Samson R.A."/>
            <person name="Stam H."/>
            <person name="Tsang A."/>
            <person name="van den Brink J.M."/>
            <person name="Atkins A."/>
            <person name="Aerts A."/>
            <person name="Shapiro H."/>
            <person name="Pangilinan J."/>
            <person name="Salamov A."/>
            <person name="Lou Y."/>
            <person name="Lindquist E."/>
            <person name="Lucas S."/>
            <person name="Grimwood J."/>
            <person name="Grigoriev I.V."/>
            <person name="Kubicek C.P."/>
            <person name="Martinez D."/>
            <person name="van Peij N.N."/>
            <person name="Roubos J.A."/>
            <person name="Nielsen J."/>
            <person name="Baker S.E."/>
        </authorList>
    </citation>
    <scope>NUCLEOTIDE SEQUENCE [LARGE SCALE GENOMIC DNA]</scope>
    <source>
        <strain evidence="9">ATCC 1015 / CBS 113.46 / FGSC A1144 / LSHB Ac4 / NCTC 3858a / NRRL 328 / USDA 3528.7</strain>
    </source>
</reference>
<sequence>MRLYSKIYITKAPGWEDCFVGISFEADRHGNGVHQWEVDPHDLHDFAKLINASQVLYGPLIFLTKLSIFLLYLRVFAPSPKCNQWWFIQILMGLNFFFYLADTIVKIFECTPRARIWDKTVPGRCIDADIPVLVTSIVNVVSDIMMLLMPIRCVWRLQIALRTKVGITTIFAAGIFGCIASVMRLRWSVRNRNSTDNTYDAFPELLWTYTSQKAKTLVRSISTPSLTTFRRKLPSTGNGSGTRQSVSHLSWHPVFEPSRSELVRSGSDWEMGEIGQFHGTFFMTTAGTAEGDGERGFHSNIDGLQVEDGCKPPPPPRDGILKTVQVEVDIESGRDVKEYA</sequence>
<evidence type="ECO:0000256" key="4">
    <source>
        <dbReference type="ARBA" id="ARBA00023136"/>
    </source>
</evidence>
<dbReference type="GO" id="GO:0016020">
    <property type="term" value="C:membrane"/>
    <property type="evidence" value="ECO:0007669"/>
    <property type="project" value="UniProtKB-SubCell"/>
</dbReference>
<protein>
    <recommendedName>
        <fullName evidence="7">Rhodopsin domain-containing protein</fullName>
    </recommendedName>
</protein>
<accession>G3Y8K6</accession>
<comment type="similarity">
    <text evidence="5">Belongs to the SAT4 family.</text>
</comment>
<dbReference type="STRING" id="380704.G3Y8K6"/>
<evidence type="ECO:0000256" key="3">
    <source>
        <dbReference type="ARBA" id="ARBA00022989"/>
    </source>
</evidence>
<comment type="subcellular location">
    <subcellularLocation>
        <location evidence="1">Membrane</location>
        <topology evidence="1">Multi-pass membrane protein</topology>
    </subcellularLocation>
</comment>
<keyword evidence="4 6" id="KW-0472">Membrane</keyword>
<dbReference type="OrthoDB" id="5342292at2759"/>
<evidence type="ECO:0000313" key="8">
    <source>
        <dbReference type="EMBL" id="EHA20464.1"/>
    </source>
</evidence>
<evidence type="ECO:0000256" key="5">
    <source>
        <dbReference type="ARBA" id="ARBA00038359"/>
    </source>
</evidence>
<evidence type="ECO:0000256" key="6">
    <source>
        <dbReference type="SAM" id="Phobius"/>
    </source>
</evidence>
<gene>
    <name evidence="8" type="ORF">ASPNIDRAFT_225646</name>
</gene>
<dbReference type="PANTHER" id="PTHR33048">
    <property type="entry name" value="PTH11-LIKE INTEGRAL MEMBRANE PROTEIN (AFU_ORTHOLOGUE AFUA_5G11245)"/>
    <property type="match status" value="1"/>
</dbReference>
<comment type="caution">
    <text evidence="8">The sequence shown here is derived from an EMBL/GenBank/DDBJ whole genome shotgun (WGS) entry which is preliminary data.</text>
</comment>
<organism evidence="8 9">
    <name type="scientific">Aspergillus niger (strain ATCC 1015 / CBS 113.46 / FGSC A1144 / LSHB Ac4 / NCTC 3858a / NRRL 328 / USDA 3528.7)</name>
    <dbReference type="NCBI Taxonomy" id="380704"/>
    <lineage>
        <taxon>Eukaryota</taxon>
        <taxon>Fungi</taxon>
        <taxon>Dikarya</taxon>
        <taxon>Ascomycota</taxon>
        <taxon>Pezizomycotina</taxon>
        <taxon>Eurotiomycetes</taxon>
        <taxon>Eurotiomycetidae</taxon>
        <taxon>Eurotiales</taxon>
        <taxon>Aspergillaceae</taxon>
        <taxon>Aspergillus</taxon>
        <taxon>Aspergillus subgen. Circumdati</taxon>
    </lineage>
</organism>
<dbReference type="PANTHER" id="PTHR33048:SF160">
    <property type="entry name" value="SAT4 FAMILY MEMBRANE PROTEIN"/>
    <property type="match status" value="1"/>
</dbReference>
<feature type="transmembrane region" description="Helical" evidence="6">
    <location>
        <begin position="85"/>
        <end position="109"/>
    </location>
</feature>
<dbReference type="HOGENOM" id="CLU_028200_12_2_1"/>
<feature type="transmembrane region" description="Helical" evidence="6">
    <location>
        <begin position="55"/>
        <end position="73"/>
    </location>
</feature>
<evidence type="ECO:0000313" key="9">
    <source>
        <dbReference type="Proteomes" id="UP000009038"/>
    </source>
</evidence>
<feature type="domain" description="Rhodopsin" evidence="7">
    <location>
        <begin position="1"/>
        <end position="212"/>
    </location>
</feature>
<dbReference type="InterPro" id="IPR052337">
    <property type="entry name" value="SAT4-like"/>
</dbReference>
<evidence type="ECO:0000256" key="2">
    <source>
        <dbReference type="ARBA" id="ARBA00022692"/>
    </source>
</evidence>
<dbReference type="AlphaFoldDB" id="G3Y8K6"/>
<dbReference type="InterPro" id="IPR049326">
    <property type="entry name" value="Rhodopsin_dom_fungi"/>
</dbReference>
<evidence type="ECO:0000259" key="7">
    <source>
        <dbReference type="Pfam" id="PF20684"/>
    </source>
</evidence>
<feature type="transmembrane region" description="Helical" evidence="6">
    <location>
        <begin position="163"/>
        <end position="183"/>
    </location>
</feature>
<proteinExistence type="inferred from homology"/>
<keyword evidence="2 6" id="KW-0812">Transmembrane</keyword>
<dbReference type="Proteomes" id="UP000009038">
    <property type="component" value="Unassembled WGS sequence"/>
</dbReference>
<feature type="transmembrane region" description="Helical" evidence="6">
    <location>
        <begin position="130"/>
        <end position="151"/>
    </location>
</feature>
<dbReference type="EMBL" id="ACJE01000016">
    <property type="protein sequence ID" value="EHA20464.1"/>
    <property type="molecule type" value="Genomic_DNA"/>
</dbReference>
<evidence type="ECO:0000256" key="1">
    <source>
        <dbReference type="ARBA" id="ARBA00004141"/>
    </source>
</evidence>
<keyword evidence="3 6" id="KW-1133">Transmembrane helix</keyword>
<dbReference type="Pfam" id="PF20684">
    <property type="entry name" value="Fung_rhodopsin"/>
    <property type="match status" value="1"/>
</dbReference>